<protein>
    <submittedName>
        <fullName evidence="2">XRE family transcriptional regulator</fullName>
    </submittedName>
</protein>
<sequence length="85" mass="9908">MSTRYEIGKQVKESRKAKLLTQVQLSKITSINKTTISEIENGRFTGSYDIFERILDSLDLQFSVIPKTHTLPDWDEIENIFKEDE</sequence>
<dbReference type="RefSeq" id="WP_054577859.1">
    <property type="nucleotide sequence ID" value="NZ_SATR01000070.1"/>
</dbReference>
<keyword evidence="3" id="KW-1185">Reference proteome</keyword>
<dbReference type="SMART" id="SM00530">
    <property type="entry name" value="HTH_XRE"/>
    <property type="match status" value="1"/>
</dbReference>
<comment type="caution">
    <text evidence="2">The sequence shown here is derived from an EMBL/GenBank/DDBJ whole genome shotgun (WGS) entry which is preliminary data.</text>
</comment>
<dbReference type="CDD" id="cd00093">
    <property type="entry name" value="HTH_XRE"/>
    <property type="match status" value="1"/>
</dbReference>
<dbReference type="PROSITE" id="PS50943">
    <property type="entry name" value="HTH_CROC1"/>
    <property type="match status" value="1"/>
</dbReference>
<dbReference type="GO" id="GO:0003677">
    <property type="term" value="F:DNA binding"/>
    <property type="evidence" value="ECO:0007669"/>
    <property type="project" value="InterPro"/>
</dbReference>
<dbReference type="OrthoDB" id="2986852at2"/>
<dbReference type="SUPFAM" id="SSF47413">
    <property type="entry name" value="lambda repressor-like DNA-binding domains"/>
    <property type="match status" value="1"/>
</dbReference>
<dbReference type="Pfam" id="PF12844">
    <property type="entry name" value="HTH_19"/>
    <property type="match status" value="1"/>
</dbReference>
<accession>A0A4Y8W920</accession>
<dbReference type="InterPro" id="IPR010982">
    <property type="entry name" value="Lambda_DNA-bd_dom_sf"/>
</dbReference>
<reference evidence="2 3" key="1">
    <citation type="submission" date="2019-01" db="EMBL/GenBank/DDBJ databases">
        <title>Vibrio BEI176 sp. nov, a marine bacterium isolated from China: eastern marignal seas.</title>
        <authorList>
            <person name="Li B."/>
        </authorList>
    </citation>
    <scope>NUCLEOTIDE SEQUENCE [LARGE SCALE GENOMIC DNA]</scope>
    <source>
        <strain evidence="2 3">BEI176</strain>
    </source>
</reference>
<evidence type="ECO:0000259" key="1">
    <source>
        <dbReference type="PROSITE" id="PS50943"/>
    </source>
</evidence>
<evidence type="ECO:0000313" key="3">
    <source>
        <dbReference type="Proteomes" id="UP000297753"/>
    </source>
</evidence>
<feature type="domain" description="HTH cro/C1-type" evidence="1">
    <location>
        <begin position="11"/>
        <end position="65"/>
    </location>
</feature>
<proteinExistence type="predicted"/>
<dbReference type="Gene3D" id="1.10.260.40">
    <property type="entry name" value="lambda repressor-like DNA-binding domains"/>
    <property type="match status" value="1"/>
</dbReference>
<dbReference type="EMBL" id="SATR01000070">
    <property type="protein sequence ID" value="TFH89409.1"/>
    <property type="molecule type" value="Genomic_DNA"/>
</dbReference>
<evidence type="ECO:0000313" key="2">
    <source>
        <dbReference type="EMBL" id="TFH89409.1"/>
    </source>
</evidence>
<gene>
    <name evidence="2" type="ORF">ELS82_22400</name>
</gene>
<name>A0A4Y8W920_9VIBR</name>
<dbReference type="InterPro" id="IPR001387">
    <property type="entry name" value="Cro/C1-type_HTH"/>
</dbReference>
<dbReference type="Proteomes" id="UP000297753">
    <property type="component" value="Unassembled WGS sequence"/>
</dbReference>
<organism evidence="2 3">
    <name type="scientific">Vibrio ouci</name>
    <dbReference type="NCBI Taxonomy" id="2499078"/>
    <lineage>
        <taxon>Bacteria</taxon>
        <taxon>Pseudomonadati</taxon>
        <taxon>Pseudomonadota</taxon>
        <taxon>Gammaproteobacteria</taxon>
        <taxon>Vibrionales</taxon>
        <taxon>Vibrionaceae</taxon>
        <taxon>Vibrio</taxon>
    </lineage>
</organism>
<dbReference type="AlphaFoldDB" id="A0A4Y8W920"/>